<comment type="catalytic activity">
    <reaction evidence="1">
        <text>a ribonucleoside 5'-phosphate + H2O = a ribonucleoside + phosphate</text>
        <dbReference type="Rhea" id="RHEA:12484"/>
        <dbReference type="ChEBI" id="CHEBI:15377"/>
        <dbReference type="ChEBI" id="CHEBI:18254"/>
        <dbReference type="ChEBI" id="CHEBI:43474"/>
        <dbReference type="ChEBI" id="CHEBI:58043"/>
        <dbReference type="EC" id="3.1.3.5"/>
    </reaction>
</comment>
<dbReference type="GO" id="GO:0008253">
    <property type="term" value="F:5'-nucleotidase activity"/>
    <property type="evidence" value="ECO:0007669"/>
    <property type="project" value="UniProtKB-EC"/>
</dbReference>
<evidence type="ECO:0000259" key="9">
    <source>
        <dbReference type="Pfam" id="PF02872"/>
    </source>
</evidence>
<dbReference type="SUPFAM" id="SSF55816">
    <property type="entry name" value="5'-nucleotidase (syn. UDP-sugar hydrolase), C-terminal domain"/>
    <property type="match status" value="1"/>
</dbReference>
<keyword evidence="7" id="KW-0547">Nucleotide-binding</keyword>
<keyword evidence="5" id="KW-0964">Secreted</keyword>
<dbReference type="InterPro" id="IPR008334">
    <property type="entry name" value="5'-Nucleotdase_C"/>
</dbReference>
<comment type="similarity">
    <text evidence="3 7">Belongs to the 5'-nucleotidase family.</text>
</comment>
<name>A0A6B0VEB0_IXORI</name>
<proteinExistence type="inferred from homology"/>
<evidence type="ECO:0000259" key="8">
    <source>
        <dbReference type="Pfam" id="PF00149"/>
    </source>
</evidence>
<dbReference type="CDD" id="cd07409">
    <property type="entry name" value="MPP_CD73_N"/>
    <property type="match status" value="1"/>
</dbReference>
<dbReference type="GO" id="GO:0006196">
    <property type="term" value="P:AMP catabolic process"/>
    <property type="evidence" value="ECO:0007669"/>
    <property type="project" value="TreeGrafter"/>
</dbReference>
<keyword evidence="7" id="KW-0378">Hydrolase</keyword>
<evidence type="ECO:0000256" key="1">
    <source>
        <dbReference type="ARBA" id="ARBA00000815"/>
    </source>
</evidence>
<dbReference type="PANTHER" id="PTHR11575">
    <property type="entry name" value="5'-NUCLEOTIDASE-RELATED"/>
    <property type="match status" value="1"/>
</dbReference>
<dbReference type="PROSITE" id="PS00786">
    <property type="entry name" value="5_NUCLEOTIDASE_2"/>
    <property type="match status" value="1"/>
</dbReference>
<dbReference type="PROSITE" id="PS00785">
    <property type="entry name" value="5_NUCLEOTIDASE_1"/>
    <property type="match status" value="1"/>
</dbReference>
<dbReference type="GO" id="GO:0005886">
    <property type="term" value="C:plasma membrane"/>
    <property type="evidence" value="ECO:0007669"/>
    <property type="project" value="TreeGrafter"/>
</dbReference>
<dbReference type="InterPro" id="IPR006146">
    <property type="entry name" value="5'-Nucleotdase_CS"/>
</dbReference>
<dbReference type="GO" id="GO:0046872">
    <property type="term" value="F:metal ion binding"/>
    <property type="evidence" value="ECO:0007669"/>
    <property type="project" value="InterPro"/>
</dbReference>
<dbReference type="Gene3D" id="3.90.780.10">
    <property type="entry name" value="5'-Nucleotidase, C-terminal domain"/>
    <property type="match status" value="1"/>
</dbReference>
<evidence type="ECO:0000256" key="6">
    <source>
        <dbReference type="ARBA" id="ARBA00022729"/>
    </source>
</evidence>
<dbReference type="EC" id="3.1.3.5" evidence="4"/>
<dbReference type="Gene3D" id="3.60.21.10">
    <property type="match status" value="1"/>
</dbReference>
<dbReference type="PRINTS" id="PR01607">
    <property type="entry name" value="APYRASEFAMLY"/>
</dbReference>
<feature type="domain" description="Calcineurin-like phosphoesterase" evidence="8">
    <location>
        <begin position="35"/>
        <end position="253"/>
    </location>
</feature>
<dbReference type="Pfam" id="PF02872">
    <property type="entry name" value="5_nucleotid_C"/>
    <property type="match status" value="1"/>
</dbReference>
<dbReference type="AlphaFoldDB" id="A0A6B0VEB0"/>
<dbReference type="InterPro" id="IPR004843">
    <property type="entry name" value="Calcineurin-like_PHP"/>
</dbReference>
<protein>
    <recommendedName>
        <fullName evidence="4">5'-nucleotidase</fullName>
        <ecNumber evidence="4">3.1.3.5</ecNumber>
    </recommendedName>
</protein>
<organism evidence="10">
    <name type="scientific">Ixodes ricinus</name>
    <name type="common">Common tick</name>
    <name type="synonym">Acarus ricinus</name>
    <dbReference type="NCBI Taxonomy" id="34613"/>
    <lineage>
        <taxon>Eukaryota</taxon>
        <taxon>Metazoa</taxon>
        <taxon>Ecdysozoa</taxon>
        <taxon>Arthropoda</taxon>
        <taxon>Chelicerata</taxon>
        <taxon>Arachnida</taxon>
        <taxon>Acari</taxon>
        <taxon>Parasitiformes</taxon>
        <taxon>Ixodida</taxon>
        <taxon>Ixodoidea</taxon>
        <taxon>Ixodidae</taxon>
        <taxon>Ixodinae</taxon>
        <taxon>Ixodes</taxon>
    </lineage>
</organism>
<dbReference type="Pfam" id="PF00149">
    <property type="entry name" value="Metallophos"/>
    <property type="match status" value="1"/>
</dbReference>
<dbReference type="InterPro" id="IPR006179">
    <property type="entry name" value="5_nucleotidase/apyrase"/>
</dbReference>
<dbReference type="InterPro" id="IPR029052">
    <property type="entry name" value="Metallo-depent_PP-like"/>
</dbReference>
<dbReference type="FunFam" id="3.90.780.10:FF:000004">
    <property type="entry name" value="UDP-sugar hydrolase, putative"/>
    <property type="match status" value="1"/>
</dbReference>
<feature type="signal peptide" evidence="7">
    <location>
        <begin position="1"/>
        <end position="23"/>
    </location>
</feature>
<dbReference type="EMBL" id="GIFC01018071">
    <property type="protein sequence ID" value="MXV00155.1"/>
    <property type="molecule type" value="Transcribed_RNA"/>
</dbReference>
<dbReference type="InterPro" id="IPR036907">
    <property type="entry name" value="5'-Nucleotdase_C_sf"/>
</dbReference>
<dbReference type="SUPFAM" id="SSF56300">
    <property type="entry name" value="Metallo-dependent phosphatases"/>
    <property type="match status" value="1"/>
</dbReference>
<dbReference type="GO" id="GO:0000166">
    <property type="term" value="F:nucleotide binding"/>
    <property type="evidence" value="ECO:0007669"/>
    <property type="project" value="UniProtKB-KW"/>
</dbReference>
<evidence type="ECO:0000256" key="7">
    <source>
        <dbReference type="RuleBase" id="RU362119"/>
    </source>
</evidence>
<dbReference type="FunFam" id="3.60.21.10:FF:000265">
    <property type="entry name" value="UDP-sugar hydrolase, putative"/>
    <property type="match status" value="1"/>
</dbReference>
<keyword evidence="6 7" id="KW-0732">Signal</keyword>
<evidence type="ECO:0000256" key="3">
    <source>
        <dbReference type="ARBA" id="ARBA00006654"/>
    </source>
</evidence>
<evidence type="ECO:0000256" key="2">
    <source>
        <dbReference type="ARBA" id="ARBA00004613"/>
    </source>
</evidence>
<dbReference type="GO" id="GO:0005576">
    <property type="term" value="C:extracellular region"/>
    <property type="evidence" value="ECO:0007669"/>
    <property type="project" value="UniProtKB-SubCell"/>
</dbReference>
<reference evidence="10" key="1">
    <citation type="submission" date="2019-12" db="EMBL/GenBank/DDBJ databases">
        <title>An insight into the sialome of adult female Ixodes ricinus ticks feeding for 6 days.</title>
        <authorList>
            <person name="Perner J."/>
            <person name="Ribeiro J.M.C."/>
        </authorList>
    </citation>
    <scope>NUCLEOTIDE SEQUENCE</scope>
    <source>
        <strain evidence="10">Semi-engorged</strain>
        <tissue evidence="10">Salivary glands</tissue>
    </source>
</reference>
<dbReference type="PANTHER" id="PTHR11575:SF24">
    <property type="entry name" value="5'-NUCLEOTIDASE"/>
    <property type="match status" value="1"/>
</dbReference>
<feature type="domain" description="5'-Nucleotidase C-terminal" evidence="9">
    <location>
        <begin position="351"/>
        <end position="520"/>
    </location>
</feature>
<sequence length="581" mass="64943">MSCRTPGIMNSFFFWFLFAISSAASSSSDDVFNITVLHTNDIHSHILQSDIRGANCSEKKAKRNECYGGVPRIVTKVRDLKKTETNPLFFNAGDFYQGTVWYTVLKYNIVALAMENMMYNAVCLGNHEFDDGPEGLAPFLLRMQKANVTVLGTNLNTTGEPIFENITVLKHKIYTINGVKMGVMGVVTKETLTIANPGKIEILDEIQSIKEEMEVLRGLNVSIFALISHVGYDVDKKIAKEVKGLNLIVGGHTNTFLYNGESPDNDTIQGPYPTKVERDDGTFALVTQDFWFGKYLGHLKLQFHRNGTLKAWSGNPILLDHTVEQDNATLQMLEPYRLAVEKAGEEYIGISKVLLEADNKICRLKECNMVNTIADSFLAFYADRNSTISGAWSDVNAAVVNAGITRTSIQQGTIRRRDIMAAMPFESSLVVLTMTGDQLRKMFDHGISKFTWANDPEGSFLQVSGMRVTYNFSFPNACRTDTLQILCANCSVPKYEFVKPDGIYKIVTTSFIAGGGDGFTFDDEVKRSMTTEGRMDVEVFTEYFRKMSPIKTPEEGRIIMYNNKRPNGTNSGGLYPDRLKI</sequence>
<comment type="subcellular location">
    <subcellularLocation>
        <location evidence="2">Secreted</location>
    </subcellularLocation>
</comment>
<feature type="chain" id="PRO_5025707751" description="5'-nucleotidase" evidence="7">
    <location>
        <begin position="24"/>
        <end position="581"/>
    </location>
</feature>
<evidence type="ECO:0000256" key="4">
    <source>
        <dbReference type="ARBA" id="ARBA00012643"/>
    </source>
</evidence>
<evidence type="ECO:0000256" key="5">
    <source>
        <dbReference type="ARBA" id="ARBA00022525"/>
    </source>
</evidence>
<accession>A0A6B0VEB0</accession>
<evidence type="ECO:0000313" key="10">
    <source>
        <dbReference type="EMBL" id="MXV00155.1"/>
    </source>
</evidence>